<dbReference type="AlphaFoldDB" id="A0A0C2WXG4"/>
<reference evidence="1 2" key="1">
    <citation type="submission" date="2014-04" db="EMBL/GenBank/DDBJ databases">
        <authorList>
            <consortium name="DOE Joint Genome Institute"/>
            <person name="Kuo A."/>
            <person name="Zuccaro A."/>
            <person name="Kohler A."/>
            <person name="Nagy L.G."/>
            <person name="Floudas D."/>
            <person name="Copeland A."/>
            <person name="Barry K.W."/>
            <person name="Cichocki N."/>
            <person name="Veneault-Fourrey C."/>
            <person name="LaButti K."/>
            <person name="Lindquist E.A."/>
            <person name="Lipzen A."/>
            <person name="Lundell T."/>
            <person name="Morin E."/>
            <person name="Murat C."/>
            <person name="Sun H."/>
            <person name="Tunlid A."/>
            <person name="Henrissat B."/>
            <person name="Grigoriev I.V."/>
            <person name="Hibbett D.S."/>
            <person name="Martin F."/>
            <person name="Nordberg H.P."/>
            <person name="Cantor M.N."/>
            <person name="Hua S.X."/>
        </authorList>
    </citation>
    <scope>NUCLEOTIDE SEQUENCE [LARGE SCALE GENOMIC DNA]</scope>
    <source>
        <strain evidence="1 2">MAFF 305830</strain>
    </source>
</reference>
<sequence length="69" mass="7681">MSPKTPSRLPQVSQRQQAAASLFQQQHIWDKRKELTSSLSDTNDEWCLATIPSAKSHSTSISVCLSHIS</sequence>
<dbReference type="Proteomes" id="UP000054097">
    <property type="component" value="Unassembled WGS sequence"/>
</dbReference>
<organism evidence="1 2">
    <name type="scientific">Serendipita vermifera MAFF 305830</name>
    <dbReference type="NCBI Taxonomy" id="933852"/>
    <lineage>
        <taxon>Eukaryota</taxon>
        <taxon>Fungi</taxon>
        <taxon>Dikarya</taxon>
        <taxon>Basidiomycota</taxon>
        <taxon>Agaricomycotina</taxon>
        <taxon>Agaricomycetes</taxon>
        <taxon>Sebacinales</taxon>
        <taxon>Serendipitaceae</taxon>
        <taxon>Serendipita</taxon>
    </lineage>
</organism>
<evidence type="ECO:0000313" key="2">
    <source>
        <dbReference type="Proteomes" id="UP000054097"/>
    </source>
</evidence>
<evidence type="ECO:0000313" key="1">
    <source>
        <dbReference type="EMBL" id="KIM22042.1"/>
    </source>
</evidence>
<accession>A0A0C2WXG4</accession>
<reference evidence="2" key="2">
    <citation type="submission" date="2015-01" db="EMBL/GenBank/DDBJ databases">
        <title>Evolutionary Origins and Diversification of the Mycorrhizal Mutualists.</title>
        <authorList>
            <consortium name="DOE Joint Genome Institute"/>
            <consortium name="Mycorrhizal Genomics Consortium"/>
            <person name="Kohler A."/>
            <person name="Kuo A."/>
            <person name="Nagy L.G."/>
            <person name="Floudas D."/>
            <person name="Copeland A."/>
            <person name="Barry K.W."/>
            <person name="Cichocki N."/>
            <person name="Veneault-Fourrey C."/>
            <person name="LaButti K."/>
            <person name="Lindquist E.A."/>
            <person name="Lipzen A."/>
            <person name="Lundell T."/>
            <person name="Morin E."/>
            <person name="Murat C."/>
            <person name="Riley R."/>
            <person name="Ohm R."/>
            <person name="Sun H."/>
            <person name="Tunlid A."/>
            <person name="Henrissat B."/>
            <person name="Grigoriev I.V."/>
            <person name="Hibbett D.S."/>
            <person name="Martin F."/>
        </authorList>
    </citation>
    <scope>NUCLEOTIDE SEQUENCE [LARGE SCALE GENOMIC DNA]</scope>
    <source>
        <strain evidence="2">MAFF 305830</strain>
    </source>
</reference>
<proteinExistence type="predicted"/>
<protein>
    <submittedName>
        <fullName evidence="1">Uncharacterized protein</fullName>
    </submittedName>
</protein>
<keyword evidence="2" id="KW-1185">Reference proteome</keyword>
<dbReference type="HOGENOM" id="CLU_2777526_0_0_1"/>
<name>A0A0C2WXG4_SERVB</name>
<dbReference type="EMBL" id="KN824365">
    <property type="protein sequence ID" value="KIM22042.1"/>
    <property type="molecule type" value="Genomic_DNA"/>
</dbReference>
<gene>
    <name evidence="1" type="ORF">M408DRAFT_333099</name>
</gene>